<dbReference type="RefSeq" id="WP_110472106.1">
    <property type="nucleotide sequence ID" value="NZ_QJSP01000018.1"/>
</dbReference>
<dbReference type="InterPro" id="IPR029044">
    <property type="entry name" value="Nucleotide-diphossugar_trans"/>
</dbReference>
<protein>
    <submittedName>
        <fullName evidence="2">Glycosyl transferase family 2</fullName>
    </submittedName>
</protein>
<dbReference type="EMBL" id="QJSP01000018">
    <property type="protein sequence ID" value="PYE13105.1"/>
    <property type="molecule type" value="Genomic_DNA"/>
</dbReference>
<accession>A0A318RBB0</accession>
<sequence length="298" mass="33173">MADRRPPEHVTVVIPVRNGLTYLREQLKALAAQDYSGDWDVIVSDNGSSDGLAEYLRSAEVPGGLDVNHVDSSAKAGATYARNVGVQAARGDFLAFTDSDDLVRTDWLRELVDTATTADLVTGTVDVSVINDPEVVEWRPMPAADAGWAVRDWYPAAIGTSMGVWRDVHDAIGGFDETYTHGGDDNDYAWRCQIAGYSLVHSPAAVVDYRLRDNYRDLWKQTYSYGRAAVTNYATYRPHGLSGYNHPWLLPFMILTLAVRNPLLPRSITRLSTGRWIFYTAHEAGKMRESIARRIMCV</sequence>
<gene>
    <name evidence="2" type="ORF">DFR67_11844</name>
</gene>
<comment type="caution">
    <text evidence="2">The sequence shown here is derived from an EMBL/GenBank/DDBJ whole genome shotgun (WGS) entry which is preliminary data.</text>
</comment>
<dbReference type="PANTHER" id="PTHR43685">
    <property type="entry name" value="GLYCOSYLTRANSFERASE"/>
    <property type="match status" value="1"/>
</dbReference>
<dbReference type="InterPro" id="IPR050834">
    <property type="entry name" value="Glycosyltransf_2"/>
</dbReference>
<dbReference type="InterPro" id="IPR001173">
    <property type="entry name" value="Glyco_trans_2-like"/>
</dbReference>
<dbReference type="Proteomes" id="UP000247591">
    <property type="component" value="Unassembled WGS sequence"/>
</dbReference>
<keyword evidence="2" id="KW-0808">Transferase</keyword>
<dbReference type="PANTHER" id="PTHR43685:SF3">
    <property type="entry name" value="SLR2126 PROTEIN"/>
    <property type="match status" value="1"/>
</dbReference>
<name>A0A318RBB0_WILLI</name>
<keyword evidence="3" id="KW-1185">Reference proteome</keyword>
<organism evidence="2 3">
    <name type="scientific">Williamsia limnetica</name>
    <dbReference type="NCBI Taxonomy" id="882452"/>
    <lineage>
        <taxon>Bacteria</taxon>
        <taxon>Bacillati</taxon>
        <taxon>Actinomycetota</taxon>
        <taxon>Actinomycetes</taxon>
        <taxon>Mycobacteriales</taxon>
        <taxon>Nocardiaceae</taxon>
        <taxon>Williamsia</taxon>
    </lineage>
</organism>
<dbReference type="Gene3D" id="3.90.550.10">
    <property type="entry name" value="Spore Coat Polysaccharide Biosynthesis Protein SpsA, Chain A"/>
    <property type="match status" value="1"/>
</dbReference>
<dbReference type="AlphaFoldDB" id="A0A318RBB0"/>
<dbReference type="SUPFAM" id="SSF53448">
    <property type="entry name" value="Nucleotide-diphospho-sugar transferases"/>
    <property type="match status" value="1"/>
</dbReference>
<dbReference type="Pfam" id="PF00535">
    <property type="entry name" value="Glycos_transf_2"/>
    <property type="match status" value="1"/>
</dbReference>
<reference evidence="2 3" key="1">
    <citation type="submission" date="2018-06" db="EMBL/GenBank/DDBJ databases">
        <title>Genomic Encyclopedia of Type Strains, Phase IV (KMG-IV): sequencing the most valuable type-strain genomes for metagenomic binning, comparative biology and taxonomic classification.</title>
        <authorList>
            <person name="Goeker M."/>
        </authorList>
    </citation>
    <scope>NUCLEOTIDE SEQUENCE [LARGE SCALE GENOMIC DNA]</scope>
    <source>
        <strain evidence="2 3">DSM 45521</strain>
    </source>
</reference>
<evidence type="ECO:0000313" key="3">
    <source>
        <dbReference type="Proteomes" id="UP000247591"/>
    </source>
</evidence>
<proteinExistence type="predicted"/>
<evidence type="ECO:0000313" key="2">
    <source>
        <dbReference type="EMBL" id="PYE13105.1"/>
    </source>
</evidence>
<feature type="domain" description="Glycosyltransferase 2-like" evidence="1">
    <location>
        <begin position="11"/>
        <end position="133"/>
    </location>
</feature>
<dbReference type="OrthoDB" id="5243838at2"/>
<dbReference type="GO" id="GO:0016740">
    <property type="term" value="F:transferase activity"/>
    <property type="evidence" value="ECO:0007669"/>
    <property type="project" value="UniProtKB-KW"/>
</dbReference>
<evidence type="ECO:0000259" key="1">
    <source>
        <dbReference type="Pfam" id="PF00535"/>
    </source>
</evidence>